<keyword evidence="1" id="KW-0812">Transmembrane</keyword>
<feature type="transmembrane region" description="Helical" evidence="1">
    <location>
        <begin position="95"/>
        <end position="114"/>
    </location>
</feature>
<dbReference type="Proteomes" id="UP001165083">
    <property type="component" value="Unassembled WGS sequence"/>
</dbReference>
<evidence type="ECO:0000313" key="2">
    <source>
        <dbReference type="EMBL" id="GMF26664.1"/>
    </source>
</evidence>
<keyword evidence="1" id="KW-1133">Transmembrane helix</keyword>
<protein>
    <submittedName>
        <fullName evidence="2">Unnamed protein product</fullName>
    </submittedName>
</protein>
<dbReference type="AlphaFoldDB" id="A0A9W6WTH9"/>
<dbReference type="OrthoDB" id="784405at2759"/>
<accession>A0A9W6WTH9</accession>
<name>A0A9W6WTH9_9STRA</name>
<sequence length="128" mass="13536">MARSFAGYPLSRILPRILPPVFLPAITSINVVLPAPEDPMSAVMVPGLAIPETPCSRSMSSPFLPPGMGTEYQRSCKAKVTGTTLAVDLVSLKGAGATLLVFFLALSFSTTIVVSRRSVCTQERGTLP</sequence>
<proteinExistence type="predicted"/>
<organism evidence="2 3">
    <name type="scientific">Phytophthora lilii</name>
    <dbReference type="NCBI Taxonomy" id="2077276"/>
    <lineage>
        <taxon>Eukaryota</taxon>
        <taxon>Sar</taxon>
        <taxon>Stramenopiles</taxon>
        <taxon>Oomycota</taxon>
        <taxon>Peronosporomycetes</taxon>
        <taxon>Peronosporales</taxon>
        <taxon>Peronosporaceae</taxon>
        <taxon>Phytophthora</taxon>
    </lineage>
</organism>
<evidence type="ECO:0000313" key="3">
    <source>
        <dbReference type="Proteomes" id="UP001165083"/>
    </source>
</evidence>
<dbReference type="EMBL" id="BSXW01000620">
    <property type="protein sequence ID" value="GMF26664.1"/>
    <property type="molecule type" value="Genomic_DNA"/>
</dbReference>
<keyword evidence="1" id="KW-0472">Membrane</keyword>
<evidence type="ECO:0000256" key="1">
    <source>
        <dbReference type="SAM" id="Phobius"/>
    </source>
</evidence>
<gene>
    <name evidence="2" type="ORF">Plil01_001109900</name>
</gene>
<comment type="caution">
    <text evidence="2">The sequence shown here is derived from an EMBL/GenBank/DDBJ whole genome shotgun (WGS) entry which is preliminary data.</text>
</comment>
<keyword evidence="3" id="KW-1185">Reference proteome</keyword>
<reference evidence="2" key="1">
    <citation type="submission" date="2023-04" db="EMBL/GenBank/DDBJ databases">
        <title>Phytophthora lilii NBRC 32176.</title>
        <authorList>
            <person name="Ichikawa N."/>
            <person name="Sato H."/>
            <person name="Tonouchi N."/>
        </authorList>
    </citation>
    <scope>NUCLEOTIDE SEQUENCE</scope>
    <source>
        <strain evidence="2">NBRC 32176</strain>
    </source>
</reference>